<dbReference type="AlphaFoldDB" id="A0A4R1K598"/>
<evidence type="ECO:0000313" key="4">
    <source>
        <dbReference type="Proteomes" id="UP000294614"/>
    </source>
</evidence>
<name>A0A4R1K598_9BACT</name>
<gene>
    <name evidence="3" type="ORF">C8D98_2247</name>
</gene>
<dbReference type="InterPro" id="IPR018639">
    <property type="entry name" value="DUF2062"/>
</dbReference>
<dbReference type="EMBL" id="SMGG01000006">
    <property type="protein sequence ID" value="TCK59314.1"/>
    <property type="molecule type" value="Genomic_DNA"/>
</dbReference>
<evidence type="ECO:0000259" key="2">
    <source>
        <dbReference type="Pfam" id="PF09835"/>
    </source>
</evidence>
<feature type="transmembrane region" description="Helical" evidence="1">
    <location>
        <begin position="111"/>
        <end position="138"/>
    </location>
</feature>
<dbReference type="RefSeq" id="WP_132874226.1">
    <property type="nucleotide sequence ID" value="NZ_JAJUHT010000006.1"/>
</dbReference>
<keyword evidence="1" id="KW-0472">Membrane</keyword>
<feature type="transmembrane region" description="Helical" evidence="1">
    <location>
        <begin position="44"/>
        <end position="65"/>
    </location>
</feature>
<reference evidence="3 4" key="1">
    <citation type="submission" date="2019-03" db="EMBL/GenBank/DDBJ databases">
        <title>Genomic Encyclopedia of Type Strains, Phase IV (KMG-IV): sequencing the most valuable type-strain genomes for metagenomic binning, comparative biology and taxonomic classification.</title>
        <authorList>
            <person name="Goeker M."/>
        </authorList>
    </citation>
    <scope>NUCLEOTIDE SEQUENCE [LARGE SCALE GENOMIC DNA]</scope>
    <source>
        <strain evidence="3 4">DSM 24984</strain>
    </source>
</reference>
<accession>A0A4R1K598</accession>
<dbReference type="PANTHER" id="PTHR40547:SF1">
    <property type="entry name" value="SLL0298 PROTEIN"/>
    <property type="match status" value="1"/>
</dbReference>
<dbReference type="OrthoDB" id="9794343at2"/>
<evidence type="ECO:0000313" key="3">
    <source>
        <dbReference type="EMBL" id="TCK59314.1"/>
    </source>
</evidence>
<feature type="transmembrane region" description="Helical" evidence="1">
    <location>
        <begin position="72"/>
        <end position="91"/>
    </location>
</feature>
<feature type="transmembrane region" description="Helical" evidence="1">
    <location>
        <begin position="21"/>
        <end position="38"/>
    </location>
</feature>
<feature type="domain" description="DUF2062" evidence="2">
    <location>
        <begin position="4"/>
        <end position="144"/>
    </location>
</feature>
<sequence length="146" mass="16484">MLERIRQKLKKILLLDYSPKRIAMSCALGVFIGFSPYVGLHTGMAMGTSFVCGLPLYPLLIGAYITNPFTLVPVYTVCYKFGVFVTGKHASMIPDFDKMDYTNLMHTAKTFFIPFFVGTHLLGLILGVITYILSYYLVTKYKSRVK</sequence>
<evidence type="ECO:0000256" key="1">
    <source>
        <dbReference type="SAM" id="Phobius"/>
    </source>
</evidence>
<keyword evidence="4" id="KW-1185">Reference proteome</keyword>
<organism evidence="3 4">
    <name type="scientific">Seleniivibrio woodruffii</name>
    <dbReference type="NCBI Taxonomy" id="1078050"/>
    <lineage>
        <taxon>Bacteria</taxon>
        <taxon>Pseudomonadati</taxon>
        <taxon>Deferribacterota</taxon>
        <taxon>Deferribacteres</taxon>
        <taxon>Deferribacterales</taxon>
        <taxon>Geovibrionaceae</taxon>
        <taxon>Seleniivibrio</taxon>
    </lineage>
</organism>
<protein>
    <recommendedName>
        <fullName evidence="2">DUF2062 domain-containing protein</fullName>
    </recommendedName>
</protein>
<keyword evidence="1" id="KW-0812">Transmembrane</keyword>
<dbReference type="Pfam" id="PF09835">
    <property type="entry name" value="DUF2062"/>
    <property type="match status" value="1"/>
</dbReference>
<dbReference type="Proteomes" id="UP000294614">
    <property type="component" value="Unassembled WGS sequence"/>
</dbReference>
<comment type="caution">
    <text evidence="3">The sequence shown here is derived from an EMBL/GenBank/DDBJ whole genome shotgun (WGS) entry which is preliminary data.</text>
</comment>
<proteinExistence type="predicted"/>
<dbReference type="PANTHER" id="PTHR40547">
    <property type="entry name" value="SLL0298 PROTEIN"/>
    <property type="match status" value="1"/>
</dbReference>
<keyword evidence="1" id="KW-1133">Transmembrane helix</keyword>